<dbReference type="EMBL" id="SRMA01026753">
    <property type="protein sequence ID" value="TRY71442.1"/>
    <property type="molecule type" value="Genomic_DNA"/>
</dbReference>
<gene>
    <name evidence="9" type="ORF">DNTS_011676</name>
</gene>
<keyword evidence="3" id="KW-0819">tRNA processing</keyword>
<keyword evidence="4" id="KW-0540">Nuclease</keyword>
<evidence type="ECO:0000256" key="1">
    <source>
        <dbReference type="ARBA" id="ARBA00001947"/>
    </source>
</evidence>
<dbReference type="OrthoDB" id="527344at2759"/>
<keyword evidence="8" id="KW-0862">Zinc</keyword>
<keyword evidence="6" id="KW-0255">Endonuclease</keyword>
<dbReference type="HAMAP" id="MF_01818">
    <property type="entry name" value="RNase_Z_BN"/>
    <property type="match status" value="1"/>
</dbReference>
<dbReference type="CDD" id="cd07717">
    <property type="entry name" value="RNaseZ_ZiPD-like_MBL-fold"/>
    <property type="match status" value="1"/>
</dbReference>
<dbReference type="Pfam" id="PF23023">
    <property type="entry name" value="Anti-Pycsar_Apyc1"/>
    <property type="match status" value="1"/>
</dbReference>
<sequence length="373" mass="41213">MSMDVTFLGSGSAYPSPQRGASALVLRIDGESFLFDCGEGTQTQLMKSPLRASKISKVFISHLHGDHLFGLPGLLCTISMNLSPLPDRSPPLIDIFGPCGLRRFLRVSLQLSGSQLIFPYAVHELVPSDDQCPEEGRIDPELTREGGILLPQERPGRTLHPDPNTECFTLVDDKLILVKAFKLFHRIPSFGFSLEEKERPGRLNTELLKELGVKPGPFYGRLKNRESLTLDDGRVLTPSEVLDPPVKGRKVCVFGDCCRPVGKAYKHACEGADLLVHEATLEDGQQEKAVEHGHSTPSMAAAIAKDCGVKMLVLSHFSQRYKPEGLRREEEDEDDVTEMKRQAEGILQGSGTEVVLAQDFLTLTVNLEKRVMQ</sequence>
<dbReference type="STRING" id="623744.A0A553P1E8"/>
<keyword evidence="5" id="KW-0479">Metal-binding</keyword>
<dbReference type="Proteomes" id="UP000316079">
    <property type="component" value="Unassembled WGS sequence"/>
</dbReference>
<dbReference type="InterPro" id="IPR036866">
    <property type="entry name" value="RibonucZ/Hydroxyglut_hydro"/>
</dbReference>
<dbReference type="PANTHER" id="PTHR46018:SF2">
    <property type="entry name" value="ZINC PHOSPHODIESTERASE ELAC PROTEIN 1"/>
    <property type="match status" value="1"/>
</dbReference>
<dbReference type="GO" id="GO:0005634">
    <property type="term" value="C:nucleus"/>
    <property type="evidence" value="ECO:0007669"/>
    <property type="project" value="TreeGrafter"/>
</dbReference>
<comment type="subunit">
    <text evidence="2">Homodimer.</text>
</comment>
<keyword evidence="10" id="KW-1185">Reference proteome</keyword>
<evidence type="ECO:0000256" key="4">
    <source>
        <dbReference type="ARBA" id="ARBA00022722"/>
    </source>
</evidence>
<dbReference type="PANTHER" id="PTHR46018">
    <property type="entry name" value="ZINC PHOSPHODIESTERASE ELAC PROTEIN 1"/>
    <property type="match status" value="1"/>
</dbReference>
<comment type="cofactor">
    <cofactor evidence="1">
        <name>Zn(2+)</name>
        <dbReference type="ChEBI" id="CHEBI:29105"/>
    </cofactor>
</comment>
<dbReference type="Gene3D" id="3.60.15.10">
    <property type="entry name" value="Ribonuclease Z/Hydroxyacylglutathione hydrolase-like"/>
    <property type="match status" value="1"/>
</dbReference>
<dbReference type="AlphaFoldDB" id="A0A553P1E8"/>
<evidence type="ECO:0000256" key="6">
    <source>
        <dbReference type="ARBA" id="ARBA00022759"/>
    </source>
</evidence>
<reference evidence="9 10" key="1">
    <citation type="journal article" date="2019" name="Sci. Data">
        <title>Hybrid genome assembly and annotation of Danionella translucida.</title>
        <authorList>
            <person name="Kadobianskyi M."/>
            <person name="Schulze L."/>
            <person name="Schuelke M."/>
            <person name="Judkewitz B."/>
        </authorList>
    </citation>
    <scope>NUCLEOTIDE SEQUENCE [LARGE SCALE GENOMIC DNA]</scope>
    <source>
        <strain evidence="9 10">Bolton</strain>
    </source>
</reference>
<dbReference type="GO" id="GO:0042781">
    <property type="term" value="F:3'-tRNA processing endoribonuclease activity"/>
    <property type="evidence" value="ECO:0007669"/>
    <property type="project" value="TreeGrafter"/>
</dbReference>
<dbReference type="SUPFAM" id="SSF56281">
    <property type="entry name" value="Metallo-hydrolase/oxidoreductase"/>
    <property type="match status" value="1"/>
</dbReference>
<proteinExistence type="inferred from homology"/>
<evidence type="ECO:0000256" key="7">
    <source>
        <dbReference type="ARBA" id="ARBA00022801"/>
    </source>
</evidence>
<evidence type="ECO:0000256" key="2">
    <source>
        <dbReference type="ARBA" id="ARBA00011738"/>
    </source>
</evidence>
<evidence type="ECO:0000256" key="5">
    <source>
        <dbReference type="ARBA" id="ARBA00022723"/>
    </source>
</evidence>
<protein>
    <recommendedName>
        <fullName evidence="11">Metallo-beta-lactamase domain-containing protein</fullName>
    </recommendedName>
</protein>
<evidence type="ECO:0000256" key="3">
    <source>
        <dbReference type="ARBA" id="ARBA00022694"/>
    </source>
</evidence>
<organism evidence="9 10">
    <name type="scientific">Danionella cerebrum</name>
    <dbReference type="NCBI Taxonomy" id="2873325"/>
    <lineage>
        <taxon>Eukaryota</taxon>
        <taxon>Metazoa</taxon>
        <taxon>Chordata</taxon>
        <taxon>Craniata</taxon>
        <taxon>Vertebrata</taxon>
        <taxon>Euteleostomi</taxon>
        <taxon>Actinopterygii</taxon>
        <taxon>Neopterygii</taxon>
        <taxon>Teleostei</taxon>
        <taxon>Ostariophysi</taxon>
        <taxon>Cypriniformes</taxon>
        <taxon>Danionidae</taxon>
        <taxon>Danioninae</taxon>
        <taxon>Danionella</taxon>
    </lineage>
</organism>
<comment type="caution">
    <text evidence="9">The sequence shown here is derived from an EMBL/GenBank/DDBJ whole genome shotgun (WGS) entry which is preliminary data.</text>
</comment>
<keyword evidence="7" id="KW-0378">Hydrolase</keyword>
<accession>A0A553P1E8</accession>
<dbReference type="InterPro" id="IPR013471">
    <property type="entry name" value="RNase_Z/BN"/>
</dbReference>
<dbReference type="GO" id="GO:0046872">
    <property type="term" value="F:metal ion binding"/>
    <property type="evidence" value="ECO:0007669"/>
    <property type="project" value="UniProtKB-KW"/>
</dbReference>
<evidence type="ECO:0000256" key="8">
    <source>
        <dbReference type="ARBA" id="ARBA00022833"/>
    </source>
</evidence>
<evidence type="ECO:0008006" key="11">
    <source>
        <dbReference type="Google" id="ProtNLM"/>
    </source>
</evidence>
<name>A0A553P1E8_9TELE</name>
<dbReference type="NCBIfam" id="NF000801">
    <property type="entry name" value="PRK00055.1-3"/>
    <property type="match status" value="1"/>
</dbReference>
<evidence type="ECO:0000313" key="10">
    <source>
        <dbReference type="Proteomes" id="UP000316079"/>
    </source>
</evidence>
<evidence type="ECO:0000313" key="9">
    <source>
        <dbReference type="EMBL" id="TRY71442.1"/>
    </source>
</evidence>